<dbReference type="AlphaFoldDB" id="A0A6J4KDI6"/>
<evidence type="ECO:0000256" key="4">
    <source>
        <dbReference type="SAM" id="SignalP"/>
    </source>
</evidence>
<dbReference type="InterPro" id="IPR052721">
    <property type="entry name" value="ET_Amicyanin"/>
</dbReference>
<accession>A0A6J4KDI6</accession>
<dbReference type="SMART" id="SM00635">
    <property type="entry name" value="BID_2"/>
    <property type="match status" value="2"/>
</dbReference>
<dbReference type="Gene3D" id="2.60.40.1080">
    <property type="match status" value="2"/>
</dbReference>
<dbReference type="SUPFAM" id="SSF49503">
    <property type="entry name" value="Cupredoxins"/>
    <property type="match status" value="2"/>
</dbReference>
<dbReference type="PANTHER" id="PTHR36507:SF1">
    <property type="entry name" value="BLL1555 PROTEIN"/>
    <property type="match status" value="1"/>
</dbReference>
<feature type="compositionally biased region" description="Pro residues" evidence="3">
    <location>
        <begin position="124"/>
        <end position="145"/>
    </location>
</feature>
<feature type="domain" description="BIG2" evidence="5">
    <location>
        <begin position="33"/>
        <end position="115"/>
    </location>
</feature>
<organism evidence="6">
    <name type="scientific">uncultured Gemmatimonadota bacterium</name>
    <dbReference type="NCBI Taxonomy" id="203437"/>
    <lineage>
        <taxon>Bacteria</taxon>
        <taxon>Pseudomonadati</taxon>
        <taxon>Gemmatimonadota</taxon>
        <taxon>environmental samples</taxon>
    </lineage>
</organism>
<dbReference type="PROSITE" id="PS51257">
    <property type="entry name" value="PROKAR_LIPOPROTEIN"/>
    <property type="match status" value="1"/>
</dbReference>
<feature type="signal peptide" evidence="4">
    <location>
        <begin position="1"/>
        <end position="22"/>
    </location>
</feature>
<dbReference type="Pfam" id="PF00127">
    <property type="entry name" value="Copper-bind"/>
    <property type="match status" value="2"/>
</dbReference>
<gene>
    <name evidence="6" type="ORF">AVDCRST_MAG89-545</name>
</gene>
<sequence>MRGTIPTLICLVALAACGGGGAAPLTGGAPTGALASLAVSHPEGAMPVGDTLIMQVEAKDATGQPMANVRPQWSSSDASIATVDADGVVRGLKAGAATITASATAGGVTKTADYAVAVLAAQAPPQPQPQPQPPAPQPTPSPAPQPNTAEVLGVDDAFQPSAVTIQPGGTVTWRMVDEEHDVAWTGSAPVGGNIGKMDRGSSVSRTFTAAGVYAYICQRHDGKHGGTVTVNGATQTPVFTSVRVTPASPSVAVGATVQLTATALDQAGQAMGGVPAAAWSSTDPARATVSTSGLVTGVAAGTVAVTARITHGGVTREATVTVAVGATGGGGTSPSTATVTTPGNTFNPAAVTIATGGTVTWQFTVSTRHNVTFSGTAPAGGNIPDTDAGASVARTFGTAGTYSYQCTRHAGMTGQVVVGP</sequence>
<dbReference type="SUPFAM" id="SSF49373">
    <property type="entry name" value="Invasin/intimin cell-adhesion fragments"/>
    <property type="match status" value="2"/>
</dbReference>
<keyword evidence="1" id="KW-0479">Metal-binding</keyword>
<evidence type="ECO:0000259" key="5">
    <source>
        <dbReference type="SMART" id="SM00635"/>
    </source>
</evidence>
<dbReference type="InterPro" id="IPR003343">
    <property type="entry name" value="Big_2"/>
</dbReference>
<evidence type="ECO:0000256" key="2">
    <source>
        <dbReference type="ARBA" id="ARBA00023008"/>
    </source>
</evidence>
<dbReference type="Pfam" id="PF02368">
    <property type="entry name" value="Big_2"/>
    <property type="match status" value="2"/>
</dbReference>
<feature type="region of interest" description="Disordered" evidence="3">
    <location>
        <begin position="123"/>
        <end position="149"/>
    </location>
</feature>
<feature type="chain" id="PRO_5026730184" description="BIG2 domain-containing protein" evidence="4">
    <location>
        <begin position="23"/>
        <end position="420"/>
    </location>
</feature>
<name>A0A6J4KDI6_9BACT</name>
<dbReference type="InterPro" id="IPR008972">
    <property type="entry name" value="Cupredoxin"/>
</dbReference>
<evidence type="ECO:0000256" key="1">
    <source>
        <dbReference type="ARBA" id="ARBA00022723"/>
    </source>
</evidence>
<proteinExistence type="predicted"/>
<keyword evidence="4" id="KW-0732">Signal</keyword>
<dbReference type="InterPro" id="IPR000923">
    <property type="entry name" value="BlueCu_1"/>
</dbReference>
<dbReference type="GO" id="GO:0009055">
    <property type="term" value="F:electron transfer activity"/>
    <property type="evidence" value="ECO:0007669"/>
    <property type="project" value="InterPro"/>
</dbReference>
<dbReference type="EMBL" id="CADCTV010000126">
    <property type="protein sequence ID" value="CAA9302127.1"/>
    <property type="molecule type" value="Genomic_DNA"/>
</dbReference>
<evidence type="ECO:0000256" key="3">
    <source>
        <dbReference type="SAM" id="MobiDB-lite"/>
    </source>
</evidence>
<feature type="domain" description="BIG2" evidence="5">
    <location>
        <begin position="238"/>
        <end position="319"/>
    </location>
</feature>
<keyword evidence="2" id="KW-0186">Copper</keyword>
<evidence type="ECO:0000313" key="6">
    <source>
        <dbReference type="EMBL" id="CAA9302127.1"/>
    </source>
</evidence>
<protein>
    <recommendedName>
        <fullName evidence="5">BIG2 domain-containing protein</fullName>
    </recommendedName>
</protein>
<dbReference type="PANTHER" id="PTHR36507">
    <property type="entry name" value="BLL1555 PROTEIN"/>
    <property type="match status" value="1"/>
</dbReference>
<dbReference type="GO" id="GO:0005507">
    <property type="term" value="F:copper ion binding"/>
    <property type="evidence" value="ECO:0007669"/>
    <property type="project" value="InterPro"/>
</dbReference>
<dbReference type="Gene3D" id="2.60.40.420">
    <property type="entry name" value="Cupredoxins - blue copper proteins"/>
    <property type="match status" value="2"/>
</dbReference>
<reference evidence="6" key="1">
    <citation type="submission" date="2020-02" db="EMBL/GenBank/DDBJ databases">
        <authorList>
            <person name="Meier V. D."/>
        </authorList>
    </citation>
    <scope>NUCLEOTIDE SEQUENCE</scope>
    <source>
        <strain evidence="6">AVDCRST_MAG89</strain>
    </source>
</reference>
<dbReference type="InterPro" id="IPR008964">
    <property type="entry name" value="Invasin/intimin_cell_adhesion"/>
</dbReference>